<dbReference type="AlphaFoldDB" id="A0AAJ0D586"/>
<accession>A0AAJ0D586</accession>
<gene>
    <name evidence="2" type="ORF">LTR09_012073</name>
</gene>
<dbReference type="Gene3D" id="3.40.50.720">
    <property type="entry name" value="NAD(P)-binding Rossmann-like Domain"/>
    <property type="match status" value="1"/>
</dbReference>
<sequence>MTMTDEKAEPVIAFIQYAKTKGVKRFVALSASNAPPGQRVMGVVHDRLASLDVNYTVLRPTWYMETFSGNHASSIREEGKIYSATRDGKVSWVSTEDVGSVAHRALTNEPAENTANVLLGPELLSYDDIARILSDVLGKPVMHVRIPLESLKIGLETYGLAQIWTQILLEMETEFANNEEARVGNGEVLRLTGRPPTTFRAWAEKNKAVWIP</sequence>
<dbReference type="PANTHER" id="PTHR43162">
    <property type="match status" value="1"/>
</dbReference>
<name>A0AAJ0D586_9PEZI</name>
<evidence type="ECO:0000259" key="1">
    <source>
        <dbReference type="Pfam" id="PF05368"/>
    </source>
</evidence>
<evidence type="ECO:0000313" key="2">
    <source>
        <dbReference type="EMBL" id="KAK3046434.1"/>
    </source>
</evidence>
<dbReference type="Proteomes" id="UP001271007">
    <property type="component" value="Unassembled WGS sequence"/>
</dbReference>
<dbReference type="InterPro" id="IPR036291">
    <property type="entry name" value="NAD(P)-bd_dom_sf"/>
</dbReference>
<feature type="domain" description="NmrA-like" evidence="1">
    <location>
        <begin position="55"/>
        <end position="177"/>
    </location>
</feature>
<dbReference type="InterPro" id="IPR008030">
    <property type="entry name" value="NmrA-like"/>
</dbReference>
<dbReference type="InterPro" id="IPR051604">
    <property type="entry name" value="Ergot_Alk_Oxidoreductase"/>
</dbReference>
<reference evidence="2" key="1">
    <citation type="submission" date="2023-04" db="EMBL/GenBank/DDBJ databases">
        <title>Black Yeasts Isolated from many extreme environments.</title>
        <authorList>
            <person name="Coleine C."/>
            <person name="Stajich J.E."/>
            <person name="Selbmann L."/>
        </authorList>
    </citation>
    <scope>NUCLEOTIDE SEQUENCE</scope>
    <source>
        <strain evidence="2">CCFEE 5312</strain>
    </source>
</reference>
<organism evidence="2 3">
    <name type="scientific">Extremus antarcticus</name>
    <dbReference type="NCBI Taxonomy" id="702011"/>
    <lineage>
        <taxon>Eukaryota</taxon>
        <taxon>Fungi</taxon>
        <taxon>Dikarya</taxon>
        <taxon>Ascomycota</taxon>
        <taxon>Pezizomycotina</taxon>
        <taxon>Dothideomycetes</taxon>
        <taxon>Dothideomycetidae</taxon>
        <taxon>Mycosphaerellales</taxon>
        <taxon>Extremaceae</taxon>
        <taxon>Extremus</taxon>
    </lineage>
</organism>
<dbReference type="PANTHER" id="PTHR43162:SF1">
    <property type="entry name" value="PRESTALK A DIFFERENTIATION PROTEIN A"/>
    <property type="match status" value="1"/>
</dbReference>
<evidence type="ECO:0000313" key="3">
    <source>
        <dbReference type="Proteomes" id="UP001271007"/>
    </source>
</evidence>
<dbReference type="Pfam" id="PF05368">
    <property type="entry name" value="NmrA"/>
    <property type="match status" value="1"/>
</dbReference>
<comment type="caution">
    <text evidence="2">The sequence shown here is derived from an EMBL/GenBank/DDBJ whole genome shotgun (WGS) entry which is preliminary data.</text>
</comment>
<protein>
    <recommendedName>
        <fullName evidence="1">NmrA-like domain-containing protein</fullName>
    </recommendedName>
</protein>
<dbReference type="SUPFAM" id="SSF51735">
    <property type="entry name" value="NAD(P)-binding Rossmann-fold domains"/>
    <property type="match status" value="1"/>
</dbReference>
<dbReference type="EMBL" id="JAWDJX010000092">
    <property type="protein sequence ID" value="KAK3046434.1"/>
    <property type="molecule type" value="Genomic_DNA"/>
</dbReference>
<proteinExistence type="predicted"/>
<keyword evidence="3" id="KW-1185">Reference proteome</keyword>